<dbReference type="PANTHER" id="PTHR43081">
    <property type="entry name" value="ADENYLATE CYCLASE, TERMINAL-DIFFERENTIATION SPECIFIC-RELATED"/>
    <property type="match status" value="1"/>
</dbReference>
<comment type="caution">
    <text evidence="1">The sequence shown here is derived from an EMBL/GenBank/DDBJ whole genome shotgun (WGS) entry which is preliminary data.</text>
</comment>
<evidence type="ECO:0000313" key="1">
    <source>
        <dbReference type="EMBL" id="MBI2877209.1"/>
    </source>
</evidence>
<protein>
    <recommendedName>
        <fullName evidence="3">Adenylate/guanylate cyclase domain-containing protein</fullName>
    </recommendedName>
</protein>
<dbReference type="EMBL" id="JACPRF010000304">
    <property type="protein sequence ID" value="MBI2877209.1"/>
    <property type="molecule type" value="Genomic_DNA"/>
</dbReference>
<organism evidence="1 2">
    <name type="scientific">Tectimicrobiota bacterium</name>
    <dbReference type="NCBI Taxonomy" id="2528274"/>
    <lineage>
        <taxon>Bacteria</taxon>
        <taxon>Pseudomonadati</taxon>
        <taxon>Nitrospinota/Tectimicrobiota group</taxon>
        <taxon>Candidatus Tectimicrobiota</taxon>
    </lineage>
</organism>
<dbReference type="SUPFAM" id="SSF55073">
    <property type="entry name" value="Nucleotide cyclase"/>
    <property type="match status" value="1"/>
</dbReference>
<name>A0A932CPX9_UNCTE</name>
<sequence>MERKLTAILSADVKGYSRLMGEDEEATVRTLTAYRQVMAGLIRQHRGQVVDSPGDNLLAEFASVVDAVRCAVEIQRELKAWNTGLPEVSIVPVAVHSEAEQI</sequence>
<dbReference type="GO" id="GO:0006171">
    <property type="term" value="P:cAMP biosynthetic process"/>
    <property type="evidence" value="ECO:0007669"/>
    <property type="project" value="TreeGrafter"/>
</dbReference>
<accession>A0A932CPX9</accession>
<reference evidence="1" key="1">
    <citation type="submission" date="2020-07" db="EMBL/GenBank/DDBJ databases">
        <title>Huge and variable diversity of episymbiotic CPR bacteria and DPANN archaea in groundwater ecosystems.</title>
        <authorList>
            <person name="He C.Y."/>
            <person name="Keren R."/>
            <person name="Whittaker M."/>
            <person name="Farag I.F."/>
            <person name="Doudna J."/>
            <person name="Cate J.H.D."/>
            <person name="Banfield J.F."/>
        </authorList>
    </citation>
    <scope>NUCLEOTIDE SEQUENCE</scope>
    <source>
        <strain evidence="1">NC_groundwater_672_Ag_B-0.1um_62_36</strain>
    </source>
</reference>
<dbReference type="Proteomes" id="UP000769766">
    <property type="component" value="Unassembled WGS sequence"/>
</dbReference>
<dbReference type="Gene3D" id="3.30.70.1230">
    <property type="entry name" value="Nucleotide cyclase"/>
    <property type="match status" value="1"/>
</dbReference>
<dbReference type="InterPro" id="IPR029787">
    <property type="entry name" value="Nucleotide_cyclase"/>
</dbReference>
<evidence type="ECO:0008006" key="3">
    <source>
        <dbReference type="Google" id="ProtNLM"/>
    </source>
</evidence>
<dbReference type="PANTHER" id="PTHR43081:SF19">
    <property type="entry name" value="PH-SENSITIVE ADENYLATE CYCLASE RV1264"/>
    <property type="match status" value="1"/>
</dbReference>
<dbReference type="InterPro" id="IPR050697">
    <property type="entry name" value="Adenylyl/Guanylyl_Cyclase_3/4"/>
</dbReference>
<gene>
    <name evidence="1" type="ORF">HYY20_10035</name>
</gene>
<proteinExistence type="predicted"/>
<dbReference type="GO" id="GO:0016849">
    <property type="term" value="F:phosphorus-oxygen lyase activity"/>
    <property type="evidence" value="ECO:0007669"/>
    <property type="project" value="UniProtKB-ARBA"/>
</dbReference>
<evidence type="ECO:0000313" key="2">
    <source>
        <dbReference type="Proteomes" id="UP000769766"/>
    </source>
</evidence>
<dbReference type="AlphaFoldDB" id="A0A932CPX9"/>
<dbReference type="GO" id="GO:0009975">
    <property type="term" value="F:cyclase activity"/>
    <property type="evidence" value="ECO:0007669"/>
    <property type="project" value="UniProtKB-ARBA"/>
</dbReference>